<dbReference type="Proteomes" id="UP000003561">
    <property type="component" value="Unassembled WGS sequence"/>
</dbReference>
<protein>
    <recommendedName>
        <fullName evidence="3">DUF4280 domain-containing protein</fullName>
    </recommendedName>
</protein>
<dbReference type="EMBL" id="ACFY01000061">
    <property type="protein sequence ID" value="EEG94487.1"/>
    <property type="molecule type" value="Genomic_DNA"/>
</dbReference>
<comment type="caution">
    <text evidence="1">The sequence shown here is derived from an EMBL/GenBank/DDBJ whole genome shotgun (WGS) entry which is preliminary data.</text>
</comment>
<dbReference type="Pfam" id="PF14107">
    <property type="entry name" value="DUF4280"/>
    <property type="match status" value="1"/>
</dbReference>
<evidence type="ECO:0008006" key="3">
    <source>
        <dbReference type="Google" id="ProtNLM"/>
    </source>
</evidence>
<sequence length="468" mass="52863">MRKNYNGIFYIGGSVMSKEKVYKNGDSIIAGDFTFELEGNCLRKFLKGIFKKQYQDIACDMMVKHYAFYEELNKVGIVKEEEYVTREATICCSNGTEVVQLDAYEDHGILAANGKPLMTCSDCEVNKNIYSFGTCKCGDIYSESLPHPSEEGEPDEHGNVRYKCMPVLCGNWKQDTGDLLISEGEEFVEALRSGAFLTCIYEGKITVIGIEKGEEPETEELPWIPSNILQLDGETKAEKNLKTRIDSMNNNISNTDLKWNQNKIKAVWEACEEFYEDYGVQVDPRLLLAIIVKEGTGSFNTSFDNKAGDGGNGAETNFESDCEKAVDLLGGKIIAYIIFHGDFSKARAEAYNKGYAGIKDYDDILHYLNWETPRLSFLSKTFISGVYADDNNWNSGVRQIYSEFVYDDVTAEYTNYVKGLKQDIFENNAKKEGIKVTTKVTFKESKNGRDSQRKYNNEYTIIGVIPKI</sequence>
<organism evidence="1 2">
    <name type="scientific">Roseburia inulinivorans DSM 16841</name>
    <dbReference type="NCBI Taxonomy" id="622312"/>
    <lineage>
        <taxon>Bacteria</taxon>
        <taxon>Bacillati</taxon>
        <taxon>Bacillota</taxon>
        <taxon>Clostridia</taxon>
        <taxon>Lachnospirales</taxon>
        <taxon>Lachnospiraceae</taxon>
        <taxon>Roseburia</taxon>
    </lineage>
</organism>
<evidence type="ECO:0000313" key="2">
    <source>
        <dbReference type="Proteomes" id="UP000003561"/>
    </source>
</evidence>
<proteinExistence type="predicted"/>
<evidence type="ECO:0000313" key="1">
    <source>
        <dbReference type="EMBL" id="EEG94487.1"/>
    </source>
</evidence>
<dbReference type="eggNOG" id="ENOG5033X66">
    <property type="taxonomic scope" value="Bacteria"/>
</dbReference>
<name>C0FS99_9FIRM</name>
<reference evidence="1 2" key="1">
    <citation type="submission" date="2009-02" db="EMBL/GenBank/DDBJ databases">
        <authorList>
            <person name="Fulton L."/>
            <person name="Clifton S."/>
            <person name="Fulton B."/>
            <person name="Xu J."/>
            <person name="Minx P."/>
            <person name="Pepin K.H."/>
            <person name="Johnson M."/>
            <person name="Bhonagiri V."/>
            <person name="Nash W.E."/>
            <person name="Mardis E.R."/>
            <person name="Wilson R.K."/>
        </authorList>
    </citation>
    <scope>NUCLEOTIDE SEQUENCE [LARGE SCALE GENOMIC DNA]</scope>
    <source>
        <strain evidence="1 2">DSM 16841</strain>
    </source>
</reference>
<accession>C0FS99</accession>
<dbReference type="AlphaFoldDB" id="C0FS99"/>
<dbReference type="InterPro" id="IPR025460">
    <property type="entry name" value="DUF4280"/>
</dbReference>
<gene>
    <name evidence="1" type="ORF">ROSEINA2194_01615</name>
</gene>
<reference evidence="1 2" key="2">
    <citation type="submission" date="2009-03" db="EMBL/GenBank/DDBJ databases">
        <title>Draft genome sequence of Roseburia inulinivorans (DSM 16841).</title>
        <authorList>
            <person name="Sudarsanam P."/>
            <person name="Ley R."/>
            <person name="Guruge J."/>
            <person name="Turnbaugh P.J."/>
            <person name="Mahowald M."/>
            <person name="Liep D."/>
            <person name="Gordon J."/>
        </authorList>
    </citation>
    <scope>NUCLEOTIDE SEQUENCE [LARGE SCALE GENOMIC DNA]</scope>
    <source>
        <strain evidence="1 2">DSM 16841</strain>
    </source>
</reference>